<evidence type="ECO:0000313" key="2">
    <source>
        <dbReference type="EMBL" id="SDG47026.1"/>
    </source>
</evidence>
<dbReference type="OrthoDB" id="1641057at2"/>
<keyword evidence="1" id="KW-0472">Membrane</keyword>
<feature type="transmembrane region" description="Helical" evidence="1">
    <location>
        <begin position="188"/>
        <end position="205"/>
    </location>
</feature>
<gene>
    <name evidence="2" type="ORF">SAMN05421791_11021</name>
</gene>
<proteinExistence type="predicted"/>
<evidence type="ECO:0000256" key="1">
    <source>
        <dbReference type="SAM" id="Phobius"/>
    </source>
</evidence>
<keyword evidence="1" id="KW-1133">Transmembrane helix</keyword>
<evidence type="ECO:0000313" key="3">
    <source>
        <dbReference type="Proteomes" id="UP000199708"/>
    </source>
</evidence>
<sequence>MVNFIRFDSYKLLHMNATWITLLILSLIFSLLTYGGYVTTHKSYEDYQLSMASKESNEEGNFKLEIKSMQEGEILTEEEYETSIQEEKKAYRFSDSLIANYSLSLLFVYILSAVFIESDFSSGYLKNMLAIKGAKWKWVTSKLFVALLIFFIFQVVCIAFSVLMAGVTGQIEFPIHWQDHLALLLPQALMYLIIMSVTVTLSLLLQSKVAIIVLACLMGAGFHNQIIGFIGDIVGLDLTKQLFSIKLMSMGPNYAEQAMSVVSMGVIYLLVLYLLNRWYIYRIDFKFEH</sequence>
<feature type="transmembrane region" description="Helical" evidence="1">
    <location>
        <begin position="98"/>
        <end position="116"/>
    </location>
</feature>
<accession>A0A1G7UHJ4</accession>
<feature type="transmembrane region" description="Helical" evidence="1">
    <location>
        <begin position="254"/>
        <end position="275"/>
    </location>
</feature>
<feature type="transmembrane region" description="Helical" evidence="1">
    <location>
        <begin position="143"/>
        <end position="168"/>
    </location>
</feature>
<keyword evidence="3" id="KW-1185">Reference proteome</keyword>
<dbReference type="STRING" id="120956.SAMN05421791_11021"/>
<keyword evidence="1" id="KW-0812">Transmembrane</keyword>
<name>A0A1G7UHJ4_9LACT</name>
<dbReference type="EMBL" id="FNCK01000010">
    <property type="protein sequence ID" value="SDG47026.1"/>
    <property type="molecule type" value="Genomic_DNA"/>
</dbReference>
<reference evidence="2 3" key="1">
    <citation type="submission" date="2016-10" db="EMBL/GenBank/DDBJ databases">
        <authorList>
            <person name="de Groot N.N."/>
        </authorList>
    </citation>
    <scope>NUCLEOTIDE SEQUENCE [LARGE SCALE GENOMIC DNA]</scope>
    <source>
        <strain evidence="2 3">ATCC BAA-466</strain>
    </source>
</reference>
<dbReference type="RefSeq" id="WP_090290330.1">
    <property type="nucleotide sequence ID" value="NZ_FNCK01000010.1"/>
</dbReference>
<dbReference type="Proteomes" id="UP000199708">
    <property type="component" value="Unassembled WGS sequence"/>
</dbReference>
<dbReference type="AlphaFoldDB" id="A0A1G7UHJ4"/>
<organism evidence="2 3">
    <name type="scientific">Facklamia miroungae</name>
    <dbReference type="NCBI Taxonomy" id="120956"/>
    <lineage>
        <taxon>Bacteria</taxon>
        <taxon>Bacillati</taxon>
        <taxon>Bacillota</taxon>
        <taxon>Bacilli</taxon>
        <taxon>Lactobacillales</taxon>
        <taxon>Aerococcaceae</taxon>
        <taxon>Facklamia</taxon>
    </lineage>
</organism>
<evidence type="ECO:0008006" key="4">
    <source>
        <dbReference type="Google" id="ProtNLM"/>
    </source>
</evidence>
<protein>
    <recommendedName>
        <fullName evidence="4">ABC-2 type transport system permease protein</fullName>
    </recommendedName>
</protein>
<feature type="transmembrane region" description="Helical" evidence="1">
    <location>
        <begin position="212"/>
        <end position="234"/>
    </location>
</feature>
<feature type="transmembrane region" description="Helical" evidence="1">
    <location>
        <begin position="12"/>
        <end position="37"/>
    </location>
</feature>